<name>A0A9X3NK04_9ACTN</name>
<dbReference type="AlphaFoldDB" id="A0A9X3NK04"/>
<gene>
    <name evidence="2" type="ORF">LG943_11290</name>
</gene>
<dbReference type="GO" id="GO:0004519">
    <property type="term" value="F:endonuclease activity"/>
    <property type="evidence" value="ECO:0007669"/>
    <property type="project" value="UniProtKB-KW"/>
</dbReference>
<dbReference type="Pfam" id="PF13930">
    <property type="entry name" value="Endonuclea_NS_2"/>
    <property type="match status" value="1"/>
</dbReference>
<organism evidence="2 3">
    <name type="scientific">Streptomonospora mangrovi</name>
    <dbReference type="NCBI Taxonomy" id="2883123"/>
    <lineage>
        <taxon>Bacteria</taxon>
        <taxon>Bacillati</taxon>
        <taxon>Actinomycetota</taxon>
        <taxon>Actinomycetes</taxon>
        <taxon>Streptosporangiales</taxon>
        <taxon>Nocardiopsidaceae</taxon>
        <taxon>Streptomonospora</taxon>
    </lineage>
</organism>
<evidence type="ECO:0000313" key="3">
    <source>
        <dbReference type="Proteomes" id="UP001140076"/>
    </source>
</evidence>
<keyword evidence="2" id="KW-0378">Hydrolase</keyword>
<keyword evidence="2" id="KW-0255">Endonuclease</keyword>
<accession>A0A9X3NK04</accession>
<keyword evidence="3" id="KW-1185">Reference proteome</keyword>
<comment type="caution">
    <text evidence="2">The sequence shown here is derived from an EMBL/GenBank/DDBJ whole genome shotgun (WGS) entry which is preliminary data.</text>
</comment>
<keyword evidence="2" id="KW-0540">Nuclease</keyword>
<evidence type="ECO:0000313" key="2">
    <source>
        <dbReference type="EMBL" id="MDA0564902.1"/>
    </source>
</evidence>
<dbReference type="EMBL" id="JAJAQC010000016">
    <property type="protein sequence ID" value="MDA0564902.1"/>
    <property type="molecule type" value="Genomic_DNA"/>
</dbReference>
<dbReference type="InterPro" id="IPR044927">
    <property type="entry name" value="Endonuclea_NS_2"/>
</dbReference>
<evidence type="ECO:0000259" key="1">
    <source>
        <dbReference type="Pfam" id="PF13930"/>
    </source>
</evidence>
<dbReference type="Proteomes" id="UP001140076">
    <property type="component" value="Unassembled WGS sequence"/>
</dbReference>
<protein>
    <submittedName>
        <fullName evidence="2">DNA/RNA non-specific endonuclease</fullName>
    </submittedName>
</protein>
<sequence>MEGVLELDSNARNDTQQRAIGWEGRDYYRVYNEYLTEQFTARHGRPPNPGELPLYEDVEWNGGHMAGASEFGGGGERLNVVPMLETVNQKRTHLPGIDGSFRRLEEEWVRLLRQDPKPEIKVRITNVYDPNMPTLTAPNGRVLHPPPTDIFVEWEVNGVRYPRPLRYPNIPNWQ</sequence>
<feature type="domain" description="Type VII secretion system protein EssD-like" evidence="1">
    <location>
        <begin position="59"/>
        <end position="131"/>
    </location>
</feature>
<reference evidence="2" key="1">
    <citation type="submission" date="2021-10" db="EMBL/GenBank/DDBJ databases">
        <title>Streptomonospora sp. nov., isolated from mangrove soil.</title>
        <authorList>
            <person name="Chen X."/>
            <person name="Ge X."/>
            <person name="Liu W."/>
        </authorList>
    </citation>
    <scope>NUCLEOTIDE SEQUENCE</scope>
    <source>
        <strain evidence="2">S1-112</strain>
    </source>
</reference>
<proteinExistence type="predicted"/>